<dbReference type="InterPro" id="IPR019791">
    <property type="entry name" value="Haem_peroxidase_animal"/>
</dbReference>
<accession>A0A9P1I9M0</accession>
<reference evidence="3" key="1">
    <citation type="submission" date="2022-11" db="EMBL/GenBank/DDBJ databases">
        <authorList>
            <person name="Kikuchi T."/>
        </authorList>
    </citation>
    <scope>NUCLEOTIDE SEQUENCE</scope>
    <source>
        <strain evidence="3">PS1010</strain>
    </source>
</reference>
<dbReference type="EMBL" id="CANHGI010000002">
    <property type="protein sequence ID" value="CAI5441932.1"/>
    <property type="molecule type" value="Genomic_DNA"/>
</dbReference>
<organism evidence="3 4">
    <name type="scientific">Caenorhabditis angaria</name>
    <dbReference type="NCBI Taxonomy" id="860376"/>
    <lineage>
        <taxon>Eukaryota</taxon>
        <taxon>Metazoa</taxon>
        <taxon>Ecdysozoa</taxon>
        <taxon>Nematoda</taxon>
        <taxon>Chromadorea</taxon>
        <taxon>Rhabditida</taxon>
        <taxon>Rhabditina</taxon>
        <taxon>Rhabditomorpha</taxon>
        <taxon>Rhabditoidea</taxon>
        <taxon>Rhabditidae</taxon>
        <taxon>Peloderinae</taxon>
        <taxon>Caenorhabditis</taxon>
    </lineage>
</organism>
<dbReference type="AlphaFoldDB" id="A0A9P1I9M0"/>
<comment type="caution">
    <text evidence="3">The sequence shown here is derived from an EMBL/GenBank/DDBJ whole genome shotgun (WGS) entry which is preliminary data.</text>
</comment>
<dbReference type="SUPFAM" id="SSF48113">
    <property type="entry name" value="Heme-dependent peroxidases"/>
    <property type="match status" value="2"/>
</dbReference>
<dbReference type="PROSITE" id="PS50292">
    <property type="entry name" value="PEROXIDASE_3"/>
    <property type="match status" value="2"/>
</dbReference>
<dbReference type="GO" id="GO:0006979">
    <property type="term" value="P:response to oxidative stress"/>
    <property type="evidence" value="ECO:0007669"/>
    <property type="project" value="InterPro"/>
</dbReference>
<keyword evidence="4" id="KW-1185">Reference proteome</keyword>
<dbReference type="PANTHER" id="PTHR11475:SF43">
    <property type="entry name" value="PEROXIDASE"/>
    <property type="match status" value="1"/>
</dbReference>
<keyword evidence="2" id="KW-0732">Signal</keyword>
<dbReference type="OrthoDB" id="823504at2759"/>
<protein>
    <submittedName>
        <fullName evidence="3">Uncharacterized protein</fullName>
    </submittedName>
</protein>
<dbReference type="GO" id="GO:0004601">
    <property type="term" value="F:peroxidase activity"/>
    <property type="evidence" value="ECO:0007669"/>
    <property type="project" value="UniProtKB-KW"/>
</dbReference>
<dbReference type="InterPro" id="IPR037120">
    <property type="entry name" value="Haem_peroxidase_sf_animal"/>
</dbReference>
<dbReference type="GO" id="GO:0020037">
    <property type="term" value="F:heme binding"/>
    <property type="evidence" value="ECO:0007669"/>
    <property type="project" value="InterPro"/>
</dbReference>
<evidence type="ECO:0000313" key="4">
    <source>
        <dbReference type="Proteomes" id="UP001152747"/>
    </source>
</evidence>
<feature type="chain" id="PRO_5040248809" evidence="2">
    <location>
        <begin position="17"/>
        <end position="1259"/>
    </location>
</feature>
<gene>
    <name evidence="3" type="ORF">CAMP_LOCUS4569</name>
</gene>
<keyword evidence="1" id="KW-0575">Peroxidase</keyword>
<dbReference type="Proteomes" id="UP001152747">
    <property type="component" value="Unassembled WGS sequence"/>
</dbReference>
<dbReference type="FunFam" id="1.10.640.10:FF:000006">
    <property type="entry name" value="Double oxidase: two peroxidase domains"/>
    <property type="match status" value="1"/>
</dbReference>
<dbReference type="Gene3D" id="1.10.640.10">
    <property type="entry name" value="Haem peroxidase domain superfamily, animal type"/>
    <property type="match status" value="2"/>
</dbReference>
<dbReference type="InterPro" id="IPR010255">
    <property type="entry name" value="Haem_peroxidase_sf"/>
</dbReference>
<dbReference type="Pfam" id="PF03098">
    <property type="entry name" value="An_peroxidase"/>
    <property type="match status" value="4"/>
</dbReference>
<name>A0A9P1I9M0_9PELO</name>
<proteinExistence type="predicted"/>
<evidence type="ECO:0000256" key="1">
    <source>
        <dbReference type="ARBA" id="ARBA00022559"/>
    </source>
</evidence>
<evidence type="ECO:0000313" key="3">
    <source>
        <dbReference type="EMBL" id="CAI5441932.1"/>
    </source>
</evidence>
<evidence type="ECO:0000256" key="2">
    <source>
        <dbReference type="SAM" id="SignalP"/>
    </source>
</evidence>
<dbReference type="CDD" id="cd09823">
    <property type="entry name" value="peroxinectin_like"/>
    <property type="match status" value="1"/>
</dbReference>
<sequence>MLLLLLFFSYFSVSVQDPFRDKVTAAFNEAFHEIRSDFYISETSQAQNFSIAALTAIKLTRLNSNTRRQLPRNLCPLKDFRCNYDVYRSTDGTCNNASRPLSGSRYTSFSRRIHATYDDDINTPKFSNRRGRPLPPADIIAETIDKKLRHHAVPLTRYFIEFADFLYRDLAEIVTFQDPISCCQSNNKECFSIGDHGIDCYIRSAAAPLPYCSFGRREQMNAATSFLDAGPIYHLKHVSDGLLQLNSLFGDKNSLISIFSKEHNYVVEHLRHLYPRLDSQTLFEEAKKFVIAEIQHITYEHFLPILLGDETMQKYHLTSESMDELHNPNTLNEFGAVVGQFYKFMIHGSIDDVSENTFIFRHALFEKHSLLSNLILRGRDHGLATYSQWVEECGGGYIKSWDDIFELKHLTKIKKLFPNVRDVDLILLGLAENPVYGSIIGPTFGCILALQYQKTRFGDAYFYDRHLNEDQLSLIKSSASLSSILCRNGIVSQQQSNSFIAPDGFRNFPIICNSTNYANFIDFSKWLPYSADRDITYKYQKILDICIDEVNSARQQQSTDNFRTGFSHYAALNSYGRMMLAKDEAVAEANISFILIEATKKIVRDKDVDLNTIQGINIGTDFGKAPDETCNPKPLPCDPTNPYRTYTGWCNNLKNPSKANTFTELKRVFSPQYTDSIDFPRSRSSNGNPLPSPRTISNVVHHARKIEHKQYSHLLMEFGQFIDHDITHSPVDQNTDGTPLNCTACDSFNTVSPSCFPIPVPRDDLMFPPGSCLSFVRSLPAQKTLGYRNQMNQITAYLDGSVMYGSTKCEGDRLRTFENGKLKVTRLTSSSSHYGLTLSQSNAAEQDGCVSSPDFPCFIAGDDRNSQQTLLIAVHSVFHREHERVSTILSNINPHWGDEKVYQETRKFISAQFSNIVYSHYLPIVIGETYTDKYDLRPLIKGYYKGYDENCDASILQPFATSAFRLHSTITRFTPMHENILKPATMVVDLASEFINMTKIYQPNSVEKIIGGLSGKRQMQTDRHVDDSVRNFLFSDRGRPGTGLDLISINIQRGRDHGIAPYNYYREYCKLEPLLSFHSFFADINPEGLEVLAKVYESPEDIDLFTGIFSEILIPGAIVGPTAACIIAEQFKRLKNCDRFYYENGDNPDTRFTEAQLNEIRKTTLSSLICANTKLTKIAKDVFSVPDQFLNALTSCDLLPQVDFSKWKDIEDCNYHGEKIILHSTTLVTPCKSCTCTKNGLKCTSKCNFFENQIYSKCC</sequence>
<feature type="signal peptide" evidence="2">
    <location>
        <begin position="1"/>
        <end position="16"/>
    </location>
</feature>
<keyword evidence="1" id="KW-0560">Oxidoreductase</keyword>
<dbReference type="PRINTS" id="PR00457">
    <property type="entry name" value="ANPEROXIDASE"/>
</dbReference>
<dbReference type="GO" id="GO:0005576">
    <property type="term" value="C:extracellular region"/>
    <property type="evidence" value="ECO:0007669"/>
    <property type="project" value="UniProtKB-SubCell"/>
</dbReference>
<dbReference type="PANTHER" id="PTHR11475">
    <property type="entry name" value="OXIDASE/PEROXIDASE"/>
    <property type="match status" value="1"/>
</dbReference>